<keyword evidence="1" id="KW-0812">Transmembrane</keyword>
<proteinExistence type="predicted"/>
<evidence type="ECO:0000313" key="2">
    <source>
        <dbReference type="EMBL" id="QHT95042.1"/>
    </source>
</evidence>
<organism evidence="2">
    <name type="scientific">viral metagenome</name>
    <dbReference type="NCBI Taxonomy" id="1070528"/>
    <lineage>
        <taxon>unclassified sequences</taxon>
        <taxon>metagenomes</taxon>
        <taxon>organismal metagenomes</taxon>
    </lineage>
</organism>
<dbReference type="AlphaFoldDB" id="A0A6C0IPX6"/>
<dbReference type="EMBL" id="MN740233">
    <property type="protein sequence ID" value="QHT95042.1"/>
    <property type="molecule type" value="Genomic_DNA"/>
</dbReference>
<sequence length="111" mass="13274">MPSLIEPGTKYFFSETLKNVNIERNRTNTLLFNFSLLIMFIIIVYGILSFRKKNKPSIDEVKKNEILKKDYLLNKVKILQEKSKKEYDTMITKLPQFESDFELLHKNFYNT</sequence>
<keyword evidence="1" id="KW-0472">Membrane</keyword>
<evidence type="ECO:0000256" key="1">
    <source>
        <dbReference type="SAM" id="Phobius"/>
    </source>
</evidence>
<keyword evidence="1" id="KW-1133">Transmembrane helix</keyword>
<feature type="transmembrane region" description="Helical" evidence="1">
    <location>
        <begin position="30"/>
        <end position="48"/>
    </location>
</feature>
<name>A0A6C0IPX6_9ZZZZ</name>
<protein>
    <submittedName>
        <fullName evidence="2">Uncharacterized protein</fullName>
    </submittedName>
</protein>
<accession>A0A6C0IPX6</accession>
<reference evidence="2" key="1">
    <citation type="journal article" date="2020" name="Nature">
        <title>Giant virus diversity and host interactions through global metagenomics.</title>
        <authorList>
            <person name="Schulz F."/>
            <person name="Roux S."/>
            <person name="Paez-Espino D."/>
            <person name="Jungbluth S."/>
            <person name="Walsh D.A."/>
            <person name="Denef V.J."/>
            <person name="McMahon K.D."/>
            <person name="Konstantinidis K.T."/>
            <person name="Eloe-Fadrosh E.A."/>
            <person name="Kyrpides N.C."/>
            <person name="Woyke T."/>
        </authorList>
    </citation>
    <scope>NUCLEOTIDE SEQUENCE</scope>
    <source>
        <strain evidence="2">GVMAG-M-3300024261-37</strain>
    </source>
</reference>